<accession>A0A6B0UHQ5</accession>
<dbReference type="AlphaFoldDB" id="A0A6B0UHQ5"/>
<reference evidence="1" key="1">
    <citation type="submission" date="2019-12" db="EMBL/GenBank/DDBJ databases">
        <title>An insight into the sialome of adult female Ixodes ricinus ticks feeding for 6 days.</title>
        <authorList>
            <person name="Perner J."/>
            <person name="Ribeiro J.M.C."/>
        </authorList>
    </citation>
    <scope>NUCLEOTIDE SEQUENCE</scope>
    <source>
        <strain evidence="1">Semi-engorged</strain>
        <tissue evidence="1">Salivary glands</tissue>
    </source>
</reference>
<proteinExistence type="predicted"/>
<name>A0A6B0UHQ5_IXORI</name>
<sequence>MVALRLSLAWFLSTGWCHFFRAGSMAVSQLSVPPTLVSVYFHFVFRAQLLGARFHVSRPRPNRAKFCGKICCHLTSTPIEFPAKYSGKLNRCCGHVMSTSRQT</sequence>
<evidence type="ECO:0000313" key="1">
    <source>
        <dbReference type="EMBL" id="MXU88726.1"/>
    </source>
</evidence>
<dbReference type="EMBL" id="GIFC01006643">
    <property type="protein sequence ID" value="MXU88726.1"/>
    <property type="molecule type" value="Transcribed_RNA"/>
</dbReference>
<organism evidence="1">
    <name type="scientific">Ixodes ricinus</name>
    <name type="common">Common tick</name>
    <name type="synonym">Acarus ricinus</name>
    <dbReference type="NCBI Taxonomy" id="34613"/>
    <lineage>
        <taxon>Eukaryota</taxon>
        <taxon>Metazoa</taxon>
        <taxon>Ecdysozoa</taxon>
        <taxon>Arthropoda</taxon>
        <taxon>Chelicerata</taxon>
        <taxon>Arachnida</taxon>
        <taxon>Acari</taxon>
        <taxon>Parasitiformes</taxon>
        <taxon>Ixodida</taxon>
        <taxon>Ixodoidea</taxon>
        <taxon>Ixodidae</taxon>
        <taxon>Ixodinae</taxon>
        <taxon>Ixodes</taxon>
    </lineage>
</organism>
<protein>
    <submittedName>
        <fullName evidence="1">Putative secreted protein</fullName>
    </submittedName>
</protein>